<accession>A0A0L0QR25</accession>
<dbReference type="PIRSF" id="PIRSF005900">
    <property type="entry name" value="Dps"/>
    <property type="match status" value="1"/>
</dbReference>
<dbReference type="EMBL" id="LGTO01000007">
    <property type="protein sequence ID" value="KNE20663.1"/>
    <property type="molecule type" value="Genomic_DNA"/>
</dbReference>
<dbReference type="InterPro" id="IPR008331">
    <property type="entry name" value="Ferritin_DPS_dom"/>
</dbReference>
<evidence type="ECO:0000313" key="4">
    <source>
        <dbReference type="EMBL" id="KNE20663.1"/>
    </source>
</evidence>
<comment type="caution">
    <text evidence="4">The sequence shown here is derived from an EMBL/GenBank/DDBJ whole genome shotgun (WGS) entry which is preliminary data.</text>
</comment>
<dbReference type="SUPFAM" id="SSF47240">
    <property type="entry name" value="Ferritin-like"/>
    <property type="match status" value="1"/>
</dbReference>
<evidence type="ECO:0000313" key="5">
    <source>
        <dbReference type="Proteomes" id="UP000036780"/>
    </source>
</evidence>
<sequence length="147" mass="16988">MNQQLVDALNKQLANWNILYTKLHHYHWYVDGAHFFTLHEKFEEYYDEAAGYIDEIAERVLTIKGKPLSSLKAYLEVATINEAEGKESDHEMVTQLAKDFQQIVNESNEIIEAAEEAQDQPTSDLFIGIKASLEKHIWMLDAFNAKQ</sequence>
<dbReference type="PROSITE" id="PS00818">
    <property type="entry name" value="DPS_1"/>
    <property type="match status" value="1"/>
</dbReference>
<dbReference type="GO" id="GO:0008199">
    <property type="term" value="F:ferric iron binding"/>
    <property type="evidence" value="ECO:0007669"/>
    <property type="project" value="InterPro"/>
</dbReference>
<gene>
    <name evidence="4" type="ORF">AFK71_20175</name>
</gene>
<dbReference type="PATRIC" id="fig|1473.5.peg.2783"/>
<dbReference type="InterPro" id="IPR023188">
    <property type="entry name" value="DPS_DNA-bd_CS"/>
</dbReference>
<dbReference type="InterPro" id="IPR009078">
    <property type="entry name" value="Ferritin-like_SF"/>
</dbReference>
<reference evidence="5" key="1">
    <citation type="submission" date="2015-07" db="EMBL/GenBank/DDBJ databases">
        <title>Fjat-10053 dsm26.</title>
        <authorList>
            <person name="Liu B."/>
            <person name="Wang J."/>
            <person name="Zhu Y."/>
            <person name="Liu G."/>
            <person name="Chen Q."/>
            <person name="Chen Z."/>
            <person name="Lan J."/>
            <person name="Che J."/>
            <person name="Ge C."/>
            <person name="Shi H."/>
            <person name="Pan Z."/>
            <person name="Liu X."/>
        </authorList>
    </citation>
    <scope>NUCLEOTIDE SEQUENCE [LARGE SCALE GENOMIC DNA]</scope>
    <source>
        <strain evidence="5">DSM 26</strain>
    </source>
</reference>
<dbReference type="CDD" id="cd01043">
    <property type="entry name" value="DPS"/>
    <property type="match status" value="1"/>
</dbReference>
<dbReference type="GeneID" id="66870131"/>
<feature type="domain" description="Ferritin/DPS" evidence="3">
    <location>
        <begin position="7"/>
        <end position="143"/>
    </location>
</feature>
<dbReference type="GO" id="GO:0016722">
    <property type="term" value="F:oxidoreductase activity, acting on metal ions"/>
    <property type="evidence" value="ECO:0007669"/>
    <property type="project" value="InterPro"/>
</dbReference>
<evidence type="ECO:0000256" key="2">
    <source>
        <dbReference type="RuleBase" id="RU003875"/>
    </source>
</evidence>
<dbReference type="PANTHER" id="PTHR42932:SF1">
    <property type="entry name" value="GENERAL STRESS PROTEIN 20U"/>
    <property type="match status" value="1"/>
</dbReference>
<dbReference type="InterPro" id="IPR012347">
    <property type="entry name" value="Ferritin-like"/>
</dbReference>
<evidence type="ECO:0000256" key="1">
    <source>
        <dbReference type="ARBA" id="ARBA00009497"/>
    </source>
</evidence>
<dbReference type="PANTHER" id="PTHR42932">
    <property type="entry name" value="GENERAL STRESS PROTEIN 20U"/>
    <property type="match status" value="1"/>
</dbReference>
<dbReference type="Proteomes" id="UP000036780">
    <property type="component" value="Unassembled WGS sequence"/>
</dbReference>
<name>A0A0L0QR25_VIRPA</name>
<comment type="similarity">
    <text evidence="1 2">Belongs to the Dps family.</text>
</comment>
<dbReference type="InterPro" id="IPR002177">
    <property type="entry name" value="DPS_DNA-bd"/>
</dbReference>
<evidence type="ECO:0000259" key="3">
    <source>
        <dbReference type="Pfam" id="PF00210"/>
    </source>
</evidence>
<protein>
    <submittedName>
        <fullName evidence="4">General stress protein</fullName>
    </submittedName>
</protein>
<dbReference type="AlphaFoldDB" id="A0A0L0QR25"/>
<keyword evidence="5" id="KW-1185">Reference proteome</keyword>
<dbReference type="RefSeq" id="WP_050353242.1">
    <property type="nucleotide sequence ID" value="NZ_BOSN01000001.1"/>
</dbReference>
<organism evidence="4 5">
    <name type="scientific">Virgibacillus pantothenticus</name>
    <dbReference type="NCBI Taxonomy" id="1473"/>
    <lineage>
        <taxon>Bacteria</taxon>
        <taxon>Bacillati</taxon>
        <taxon>Bacillota</taxon>
        <taxon>Bacilli</taxon>
        <taxon>Bacillales</taxon>
        <taxon>Bacillaceae</taxon>
        <taxon>Virgibacillus</taxon>
    </lineage>
</organism>
<dbReference type="Pfam" id="PF00210">
    <property type="entry name" value="Ferritin"/>
    <property type="match status" value="1"/>
</dbReference>
<proteinExistence type="inferred from homology"/>
<dbReference type="OrthoDB" id="9797023at2"/>
<dbReference type="PRINTS" id="PR01346">
    <property type="entry name" value="HELNAPAPROT"/>
</dbReference>
<dbReference type="Gene3D" id="1.20.1260.10">
    <property type="match status" value="1"/>
</dbReference>